<organism evidence="1 2">
    <name type="scientific">Propionigenium maris DSM 9537</name>
    <dbReference type="NCBI Taxonomy" id="1123000"/>
    <lineage>
        <taxon>Bacteria</taxon>
        <taxon>Fusobacteriati</taxon>
        <taxon>Fusobacteriota</taxon>
        <taxon>Fusobacteriia</taxon>
        <taxon>Fusobacteriales</taxon>
        <taxon>Fusobacteriaceae</taxon>
        <taxon>Propionigenium</taxon>
    </lineage>
</organism>
<name>A0A9W6GNZ3_9FUSO</name>
<proteinExistence type="predicted"/>
<dbReference type="Proteomes" id="UP001144471">
    <property type="component" value="Unassembled WGS sequence"/>
</dbReference>
<dbReference type="AlphaFoldDB" id="A0A9W6GNZ3"/>
<reference evidence="1" key="1">
    <citation type="submission" date="2022-12" db="EMBL/GenBank/DDBJ databases">
        <title>Reference genome sequencing for broad-spectrum identification of bacterial and archaeal isolates by mass spectrometry.</title>
        <authorList>
            <person name="Sekiguchi Y."/>
            <person name="Tourlousse D.M."/>
        </authorList>
    </citation>
    <scope>NUCLEOTIDE SEQUENCE</scope>
    <source>
        <strain evidence="1">10succ1</strain>
    </source>
</reference>
<comment type="caution">
    <text evidence="1">The sequence shown here is derived from an EMBL/GenBank/DDBJ whole genome shotgun (WGS) entry which is preliminary data.</text>
</comment>
<protein>
    <submittedName>
        <fullName evidence="1">Uncharacterized protein</fullName>
    </submittedName>
</protein>
<dbReference type="RefSeq" id="WP_281836823.1">
    <property type="nucleotide sequence ID" value="NZ_BSDY01000015.1"/>
</dbReference>
<sequence>MYIEEVKGFYSISPLKLFRKTEGVVFDLVPEGIVKSTSSVDRVIHKNNAVSPGKVGEVERPWYMHYHQKDNLVVMHGYRRVELYSGELGRKLTFEIHPDKIYRDGELIASEGVVLSWDVKIFHRIVSGENGSASLNFAIRDEGFDIKTNFNIYDLNEETGEYTVVREGFKDQFKI</sequence>
<gene>
    <name evidence="1" type="ORF">PM10SUCC1_27950</name>
</gene>
<accession>A0A9W6GNZ3</accession>
<dbReference type="EMBL" id="BSDY01000015">
    <property type="protein sequence ID" value="GLI57281.1"/>
    <property type="molecule type" value="Genomic_DNA"/>
</dbReference>
<keyword evidence="2" id="KW-1185">Reference proteome</keyword>
<evidence type="ECO:0000313" key="2">
    <source>
        <dbReference type="Proteomes" id="UP001144471"/>
    </source>
</evidence>
<evidence type="ECO:0000313" key="1">
    <source>
        <dbReference type="EMBL" id="GLI57281.1"/>
    </source>
</evidence>